<dbReference type="AlphaFoldDB" id="A0A0G3XB55"/>
<name>A0A0G3XB55_9SPHN</name>
<proteinExistence type="predicted"/>
<gene>
    <name evidence="2" type="ORF">AM2010_2376</name>
</gene>
<keyword evidence="1" id="KW-0812">Transmembrane</keyword>
<protein>
    <recommendedName>
        <fullName evidence="4">DoxX family protein</fullName>
    </recommendedName>
</protein>
<feature type="transmembrane region" description="Helical" evidence="1">
    <location>
        <begin position="37"/>
        <end position="62"/>
    </location>
</feature>
<feature type="transmembrane region" description="Helical" evidence="1">
    <location>
        <begin position="6"/>
        <end position="25"/>
    </location>
</feature>
<keyword evidence="1" id="KW-0472">Membrane</keyword>
<organism evidence="2 3">
    <name type="scientific">Pelagerythrobacter marensis</name>
    <dbReference type="NCBI Taxonomy" id="543877"/>
    <lineage>
        <taxon>Bacteria</taxon>
        <taxon>Pseudomonadati</taxon>
        <taxon>Pseudomonadota</taxon>
        <taxon>Alphaproteobacteria</taxon>
        <taxon>Sphingomonadales</taxon>
        <taxon>Erythrobacteraceae</taxon>
        <taxon>Pelagerythrobacter</taxon>
    </lineage>
</organism>
<evidence type="ECO:0000256" key="1">
    <source>
        <dbReference type="SAM" id="Phobius"/>
    </source>
</evidence>
<evidence type="ECO:0000313" key="2">
    <source>
        <dbReference type="EMBL" id="AKM08432.1"/>
    </source>
</evidence>
<dbReference type="Proteomes" id="UP000037643">
    <property type="component" value="Chromosome"/>
</dbReference>
<dbReference type="KEGG" id="amx:AM2010_2376"/>
<evidence type="ECO:0000313" key="3">
    <source>
        <dbReference type="Proteomes" id="UP000037643"/>
    </source>
</evidence>
<keyword evidence="3" id="KW-1185">Reference proteome</keyword>
<feature type="transmembrane region" description="Helical" evidence="1">
    <location>
        <begin position="68"/>
        <end position="88"/>
    </location>
</feature>
<dbReference type="OrthoDB" id="7391761at2"/>
<keyword evidence="1" id="KW-1133">Transmembrane helix</keyword>
<reference evidence="2 3" key="1">
    <citation type="submission" date="2015-06" db="EMBL/GenBank/DDBJ databases">
        <authorList>
            <person name="Kim K.M."/>
        </authorList>
    </citation>
    <scope>NUCLEOTIDE SEQUENCE [LARGE SCALE GENOMIC DNA]</scope>
    <source>
        <strain evidence="2 3">KCTC 22370</strain>
    </source>
</reference>
<dbReference type="STRING" id="543877.AM2010_2376"/>
<sequence>MVGTVAVIFVFLMGIGNFAMHKAVLESGHPLLGRMPWFVHMLGGRITLVTEFLVLLAAMLLVGNGWPAIVWAYLGYTALNIASAWLILTGRV</sequence>
<dbReference type="EMBL" id="CP011805">
    <property type="protein sequence ID" value="AKM08432.1"/>
    <property type="molecule type" value="Genomic_DNA"/>
</dbReference>
<accession>A0A0G3XB55</accession>
<dbReference type="PATRIC" id="fig|543877.4.peg.2410"/>
<evidence type="ECO:0008006" key="4">
    <source>
        <dbReference type="Google" id="ProtNLM"/>
    </source>
</evidence>